<dbReference type="Proteomes" id="UP001174909">
    <property type="component" value="Unassembled WGS sequence"/>
</dbReference>
<proteinExistence type="predicted"/>
<protein>
    <submittedName>
        <fullName evidence="2">Uncharacterized protein YccU</fullName>
    </submittedName>
</protein>
<dbReference type="Pfam" id="PF13380">
    <property type="entry name" value="CoA_binding_2"/>
    <property type="match status" value="1"/>
</dbReference>
<dbReference type="PANTHER" id="PTHR33303:SF2">
    <property type="entry name" value="COA-BINDING DOMAIN-CONTAINING PROTEIN"/>
    <property type="match status" value="1"/>
</dbReference>
<organism evidence="2 3">
    <name type="scientific">Geodia barretti</name>
    <name type="common">Barrett's horny sponge</name>
    <dbReference type="NCBI Taxonomy" id="519541"/>
    <lineage>
        <taxon>Eukaryota</taxon>
        <taxon>Metazoa</taxon>
        <taxon>Porifera</taxon>
        <taxon>Demospongiae</taxon>
        <taxon>Heteroscleromorpha</taxon>
        <taxon>Tetractinellida</taxon>
        <taxon>Astrophorina</taxon>
        <taxon>Geodiidae</taxon>
        <taxon>Geodia</taxon>
    </lineage>
</organism>
<dbReference type="PANTHER" id="PTHR33303">
    <property type="entry name" value="CYTOPLASMIC PROTEIN-RELATED"/>
    <property type="match status" value="1"/>
</dbReference>
<dbReference type="SUPFAM" id="SSF51735">
    <property type="entry name" value="NAD(P)-binding Rossmann-fold domains"/>
    <property type="match status" value="1"/>
</dbReference>
<keyword evidence="3" id="KW-1185">Reference proteome</keyword>
<evidence type="ECO:0000259" key="1">
    <source>
        <dbReference type="SMART" id="SM00881"/>
    </source>
</evidence>
<dbReference type="InterPro" id="IPR003781">
    <property type="entry name" value="CoA-bd"/>
</dbReference>
<dbReference type="InterPro" id="IPR036291">
    <property type="entry name" value="NAD(P)-bd_dom_sf"/>
</dbReference>
<evidence type="ECO:0000313" key="2">
    <source>
        <dbReference type="EMBL" id="CAI8047326.1"/>
    </source>
</evidence>
<dbReference type="SMART" id="SM00881">
    <property type="entry name" value="CoA_binding"/>
    <property type="match status" value="1"/>
</dbReference>
<feature type="domain" description="CoA-binding" evidence="1">
    <location>
        <begin position="1"/>
        <end position="91"/>
    </location>
</feature>
<reference evidence="2" key="1">
    <citation type="submission" date="2023-03" db="EMBL/GenBank/DDBJ databases">
        <authorList>
            <person name="Steffen K."/>
            <person name="Cardenas P."/>
        </authorList>
    </citation>
    <scope>NUCLEOTIDE SEQUENCE</scope>
</reference>
<dbReference type="AlphaFoldDB" id="A0AA35TGY9"/>
<accession>A0AA35TGY9</accession>
<dbReference type="EMBL" id="CASHTH010003626">
    <property type="protein sequence ID" value="CAI8047326.1"/>
    <property type="molecule type" value="Genomic_DNA"/>
</dbReference>
<dbReference type="Gene3D" id="3.40.50.720">
    <property type="entry name" value="NAD(P)-binding Rossmann-like Domain"/>
    <property type="match status" value="1"/>
</dbReference>
<sequence length="144" mass="16117">MVGASTQWRRPSFYAMKYLTKKGYRVIPINPGRAGETILDETVYGSLAECPDKLDMVDIFRTSEEALDITKDVIANKDEKGIEVLWMQLTVRNDHAAQLAEEAGLTVVMNRCPKIEFARLSGELSWSGINSRIVSAKRARPLNA</sequence>
<name>A0AA35TGY9_GEOBA</name>
<evidence type="ECO:0000313" key="3">
    <source>
        <dbReference type="Proteomes" id="UP001174909"/>
    </source>
</evidence>
<gene>
    <name evidence="2" type="ORF">GBAR_LOCUS26147</name>
</gene>
<comment type="caution">
    <text evidence="2">The sequence shown here is derived from an EMBL/GenBank/DDBJ whole genome shotgun (WGS) entry which is preliminary data.</text>
</comment>